<organism evidence="1 2">
    <name type="scientific">Pseudomonas fluorescens</name>
    <dbReference type="NCBI Taxonomy" id="294"/>
    <lineage>
        <taxon>Bacteria</taxon>
        <taxon>Pseudomonadati</taxon>
        <taxon>Pseudomonadota</taxon>
        <taxon>Gammaproteobacteria</taxon>
        <taxon>Pseudomonadales</taxon>
        <taxon>Pseudomonadaceae</taxon>
        <taxon>Pseudomonas</taxon>
    </lineage>
</organism>
<accession>A0A5E7W4E8</accession>
<gene>
    <name evidence="1" type="ORF">PS943_01458</name>
</gene>
<evidence type="ECO:0000313" key="1">
    <source>
        <dbReference type="EMBL" id="VVQ29724.1"/>
    </source>
</evidence>
<name>A0A5E7W4E8_PSEFL</name>
<dbReference type="Proteomes" id="UP000325645">
    <property type="component" value="Unassembled WGS sequence"/>
</dbReference>
<evidence type="ECO:0000313" key="2">
    <source>
        <dbReference type="Proteomes" id="UP000325645"/>
    </source>
</evidence>
<reference evidence="1 2" key="1">
    <citation type="submission" date="2019-09" db="EMBL/GenBank/DDBJ databases">
        <authorList>
            <person name="Chandra G."/>
            <person name="Truman W A."/>
        </authorList>
    </citation>
    <scope>NUCLEOTIDE SEQUENCE [LARGE SCALE GENOMIC DNA]</scope>
    <source>
        <strain evidence="1">PS943</strain>
    </source>
</reference>
<dbReference type="EMBL" id="CABVJH010000002">
    <property type="protein sequence ID" value="VVQ29724.1"/>
    <property type="molecule type" value="Genomic_DNA"/>
</dbReference>
<dbReference type="RefSeq" id="WP_150655813.1">
    <property type="nucleotide sequence ID" value="NZ_CABVJH010000002.1"/>
</dbReference>
<dbReference type="AlphaFoldDB" id="A0A5E7W4E8"/>
<sequence>MPEETVLIQPAPVVREAHGWWHHPDLPMFEEDQGEESREWVKAQGLTIVTAEMEYEVDTDNDPYFEQGEGSCAHWEPSKPEGDGWFTLAISDTDNGPACWWARRG</sequence>
<protein>
    <submittedName>
        <fullName evidence="1">Uncharacterized protein</fullName>
    </submittedName>
</protein>
<proteinExistence type="predicted"/>